<evidence type="ECO:0008006" key="3">
    <source>
        <dbReference type="Google" id="ProtNLM"/>
    </source>
</evidence>
<accession>A0ABP9YJB1</accession>
<evidence type="ECO:0000313" key="1">
    <source>
        <dbReference type="EMBL" id="GAA5806950.1"/>
    </source>
</evidence>
<dbReference type="InterPro" id="IPR032675">
    <property type="entry name" value="LRR_dom_sf"/>
</dbReference>
<organism evidence="1 2">
    <name type="scientific">Mucor flavus</name>
    <dbReference type="NCBI Taxonomy" id="439312"/>
    <lineage>
        <taxon>Eukaryota</taxon>
        <taxon>Fungi</taxon>
        <taxon>Fungi incertae sedis</taxon>
        <taxon>Mucoromycota</taxon>
        <taxon>Mucoromycotina</taxon>
        <taxon>Mucoromycetes</taxon>
        <taxon>Mucorales</taxon>
        <taxon>Mucorineae</taxon>
        <taxon>Mucoraceae</taxon>
        <taxon>Mucor</taxon>
    </lineage>
</organism>
<gene>
    <name evidence="1" type="ORF">MFLAVUS_000299</name>
</gene>
<comment type="caution">
    <text evidence="1">The sequence shown here is derived from an EMBL/GenBank/DDBJ whole genome shotgun (WGS) entry which is preliminary data.</text>
</comment>
<dbReference type="Gene3D" id="3.80.10.10">
    <property type="entry name" value="Ribonuclease Inhibitor"/>
    <property type="match status" value="2"/>
</dbReference>
<proteinExistence type="predicted"/>
<dbReference type="InterPro" id="IPR006553">
    <property type="entry name" value="Leu-rich_rpt_Cys-con_subtyp"/>
</dbReference>
<sequence length="465" mass="53275">MDSKDTLTPKSNLFQPTKSWLRDTTEVSSEMHNVSSTSEELWFMKGNNPFSKIYRVLPHVSRYLSISDLLTFGLANKKCHRILIMDIIWQAPNFDKLSHIHDALHMFNRFLNYLPTLDANKLRSVQALDVSNLEETCYDSVNADFFRLIVTYCPQLQSLNLSNTQFFNSRSLPKMELWSLPLLSVLDLSNCSHVTDDMIVTIARGCRQLTAVKLDGLTRLKGKGVAALAAECDLLSSVSARNNTSMDDQALMALAKFRNIHLRELNVAGCTKLTSTGFEMLARYAAHLTVLCVAKTMCRLPELRKFICINRRTKTLDISGCKNLGQEQQELAKWFCKTEFQQLQDVVMDAATANAIVDFSRTQLVDVYHHIRQIKALRLVGLPQHTPFLYLNRLMHIFPQLKSITFERDYFESDFMLGSYRAPSPDMHEYITDDSLRMFNLRQSCVVASMVHQRESDIDCNLTNW</sequence>
<name>A0ABP9YJB1_9FUNG</name>
<keyword evidence="2" id="KW-1185">Reference proteome</keyword>
<protein>
    <recommendedName>
        <fullName evidence="3">F-box/LRR-repeat protein 2</fullName>
    </recommendedName>
</protein>
<evidence type="ECO:0000313" key="2">
    <source>
        <dbReference type="Proteomes" id="UP001473302"/>
    </source>
</evidence>
<reference evidence="1 2" key="1">
    <citation type="submission" date="2024-04" db="EMBL/GenBank/DDBJ databases">
        <title>genome sequences of Mucor flavus KT1a and Helicostylum pulchrum KT1b strains isolated from the surface of a dry-aged beef.</title>
        <authorList>
            <person name="Toyotome T."/>
            <person name="Hosono M."/>
            <person name="Torimaru M."/>
            <person name="Fukuda K."/>
            <person name="Mikami N."/>
        </authorList>
    </citation>
    <scope>NUCLEOTIDE SEQUENCE [LARGE SCALE GENOMIC DNA]</scope>
    <source>
        <strain evidence="1 2">KT1a</strain>
    </source>
</reference>
<dbReference type="SUPFAM" id="SSF52047">
    <property type="entry name" value="RNI-like"/>
    <property type="match status" value="1"/>
</dbReference>
<dbReference type="SMART" id="SM00367">
    <property type="entry name" value="LRR_CC"/>
    <property type="match status" value="4"/>
</dbReference>
<dbReference type="PANTHER" id="PTHR13382">
    <property type="entry name" value="MITOCHONDRIAL ATP SYNTHASE COUPLING FACTOR B"/>
    <property type="match status" value="1"/>
</dbReference>
<dbReference type="InterPro" id="IPR050648">
    <property type="entry name" value="F-box_LRR-repeat"/>
</dbReference>
<dbReference type="EMBL" id="BAABUK010000002">
    <property type="protein sequence ID" value="GAA5806950.1"/>
    <property type="molecule type" value="Genomic_DNA"/>
</dbReference>
<dbReference type="Proteomes" id="UP001473302">
    <property type="component" value="Unassembled WGS sequence"/>
</dbReference>